<accession>A0A2N7WTU6</accession>
<protein>
    <recommendedName>
        <fullName evidence="6">Lysozyme inhibitor LprI N-terminal domain-containing protein</fullName>
    </recommendedName>
</protein>
<sequence length="217" mass="23597">MKKTSIAAMIALASVGVHAQTAAPTYQTSFDCSKAVSYSEHAICEDADLAARDLAYWGEFQSARKAVADKKAFHDHAIAAFKERQKCTDTMCVVSWFDENENYIRSLSEDHGVASDAAERKRADDLTALAKKMDSEWQIYTRVGGCQTLSVFEIKAGITPDATTPEQFSAKHWHNAPIQYGHGGEAAEIKTDEGTLFLAHGSKVCNEMAATIQAGGN</sequence>
<keyword evidence="4" id="KW-1185">Reference proteome</keyword>
<evidence type="ECO:0000256" key="1">
    <source>
        <dbReference type="SAM" id="SignalP"/>
    </source>
</evidence>
<reference evidence="3 4" key="1">
    <citation type="submission" date="2018-01" db="EMBL/GenBank/DDBJ databases">
        <title>Whole genome analyses suggest that Burkholderia sensu lato contains two further novel genera in the rhizoxinica-symbiotica group Mycetohabitans gen. nov., and Trinickia gen. nov.: implications for the evolution of diazotrophy and nodulation in the Burkholderiaceae.</title>
        <authorList>
            <person name="Estrada-de los Santos P."/>
            <person name="Palmer M."/>
            <person name="Chavez-Ramirez B."/>
            <person name="Beukes C."/>
            <person name="Steenkamp E.T."/>
            <person name="Hirsch A.M."/>
            <person name="Manyaka P."/>
            <person name="Maluk M."/>
            <person name="Lafos M."/>
            <person name="Crook M."/>
            <person name="Gross E."/>
            <person name="Simon M.F."/>
            <person name="Bueno dos Reis Junior F."/>
            <person name="Poole P.S."/>
            <person name="Venter S.N."/>
            <person name="James E.K."/>
        </authorList>
    </citation>
    <scope>NUCLEOTIDE SEQUENCE [LARGE SCALE GENOMIC DNA]</scope>
    <source>
        <strain evidence="3 4">WSM 3937</strain>
    </source>
</reference>
<keyword evidence="1" id="KW-0732">Signal</keyword>
<evidence type="ECO:0008006" key="6">
    <source>
        <dbReference type="Google" id="ProtNLM"/>
    </source>
</evidence>
<dbReference type="EMBL" id="CADIJZ010000002">
    <property type="protein sequence ID" value="CAB3645500.1"/>
    <property type="molecule type" value="Genomic_DNA"/>
</dbReference>
<feature type="signal peptide" evidence="1">
    <location>
        <begin position="1"/>
        <end position="19"/>
    </location>
</feature>
<dbReference type="RefSeq" id="WP_102631063.1">
    <property type="nucleotide sequence ID" value="NZ_CADIJZ010000002.1"/>
</dbReference>
<dbReference type="OrthoDB" id="5450120at2"/>
<dbReference type="Proteomes" id="UP000235659">
    <property type="component" value="Unassembled WGS sequence"/>
</dbReference>
<gene>
    <name evidence="3" type="ORF">C0Z16_04795</name>
    <name evidence="2" type="ORF">LMG27174_00819</name>
</gene>
<evidence type="ECO:0000313" key="2">
    <source>
        <dbReference type="EMBL" id="CAB3645500.1"/>
    </source>
</evidence>
<dbReference type="Proteomes" id="UP000494205">
    <property type="component" value="Unassembled WGS sequence"/>
</dbReference>
<evidence type="ECO:0000313" key="5">
    <source>
        <dbReference type="Proteomes" id="UP000494205"/>
    </source>
</evidence>
<dbReference type="AlphaFoldDB" id="A0A2N7WTU6"/>
<organism evidence="2 5">
    <name type="scientific">Paraburkholderia rhynchosiae</name>
    <dbReference type="NCBI Taxonomy" id="487049"/>
    <lineage>
        <taxon>Bacteria</taxon>
        <taxon>Pseudomonadati</taxon>
        <taxon>Pseudomonadota</taxon>
        <taxon>Betaproteobacteria</taxon>
        <taxon>Burkholderiales</taxon>
        <taxon>Burkholderiaceae</taxon>
        <taxon>Paraburkholderia</taxon>
    </lineage>
</organism>
<proteinExistence type="predicted"/>
<feature type="chain" id="PRO_5044384558" description="Lysozyme inhibitor LprI N-terminal domain-containing protein" evidence="1">
    <location>
        <begin position="20"/>
        <end position="217"/>
    </location>
</feature>
<reference evidence="2 5" key="2">
    <citation type="submission" date="2020-04" db="EMBL/GenBank/DDBJ databases">
        <authorList>
            <person name="De Canck E."/>
        </authorList>
    </citation>
    <scope>NUCLEOTIDE SEQUENCE [LARGE SCALE GENOMIC DNA]</scope>
    <source>
        <strain evidence="2 5">LMG 27174</strain>
    </source>
</reference>
<name>A0A2N7WTU6_9BURK</name>
<dbReference type="EMBL" id="PNXY01000003">
    <property type="protein sequence ID" value="PMS32869.1"/>
    <property type="molecule type" value="Genomic_DNA"/>
</dbReference>
<evidence type="ECO:0000313" key="3">
    <source>
        <dbReference type="EMBL" id="PMS32869.1"/>
    </source>
</evidence>
<evidence type="ECO:0000313" key="4">
    <source>
        <dbReference type="Proteomes" id="UP000235659"/>
    </source>
</evidence>